<dbReference type="GO" id="GO:0004252">
    <property type="term" value="F:serine-type endopeptidase activity"/>
    <property type="evidence" value="ECO:0007669"/>
    <property type="project" value="UniProtKB-UniRule"/>
</dbReference>
<evidence type="ECO:0000256" key="5">
    <source>
        <dbReference type="ARBA" id="ARBA00022825"/>
    </source>
</evidence>
<feature type="domain" description="Peptidase S8/S53" evidence="9">
    <location>
        <begin position="161"/>
        <end position="399"/>
    </location>
</feature>
<evidence type="ECO:0000259" key="9">
    <source>
        <dbReference type="Pfam" id="PF00082"/>
    </source>
</evidence>
<dbReference type="InterPro" id="IPR037045">
    <property type="entry name" value="S8pro/Inhibitor_I9_sf"/>
</dbReference>
<evidence type="ECO:0000256" key="3">
    <source>
        <dbReference type="ARBA" id="ARBA00022729"/>
    </source>
</evidence>
<dbReference type="Pfam" id="PF05922">
    <property type="entry name" value="Inhibitor_I9"/>
    <property type="match status" value="1"/>
</dbReference>
<dbReference type="EMBL" id="ML119166">
    <property type="protein sequence ID" value="RPB08240.1"/>
    <property type="molecule type" value="Genomic_DNA"/>
</dbReference>
<dbReference type="STRING" id="1392247.A0A3N4KCM1"/>
<dbReference type="SUPFAM" id="SSF52743">
    <property type="entry name" value="Subtilisin-like"/>
    <property type="match status" value="1"/>
</dbReference>
<dbReference type="PROSITE" id="PS00138">
    <property type="entry name" value="SUBTILASE_SER"/>
    <property type="match status" value="1"/>
</dbReference>
<dbReference type="InterPro" id="IPR023828">
    <property type="entry name" value="Peptidase_S8_Ser-AS"/>
</dbReference>
<dbReference type="Proteomes" id="UP000277580">
    <property type="component" value="Unassembled WGS sequence"/>
</dbReference>
<feature type="chain" id="PRO_5018016836" evidence="8">
    <location>
        <begin position="22"/>
        <end position="414"/>
    </location>
</feature>
<comment type="similarity">
    <text evidence="1 6 7">Belongs to the peptidase S8 family.</text>
</comment>
<dbReference type="PANTHER" id="PTHR43806">
    <property type="entry name" value="PEPTIDASE S8"/>
    <property type="match status" value="1"/>
</dbReference>
<dbReference type="PROSITE" id="PS00136">
    <property type="entry name" value="SUBTILASE_ASP"/>
    <property type="match status" value="1"/>
</dbReference>
<dbReference type="InterPro" id="IPR000209">
    <property type="entry name" value="Peptidase_S8/S53_dom"/>
</dbReference>
<dbReference type="InParanoid" id="A0A3N4KCM1"/>
<dbReference type="Pfam" id="PF00082">
    <property type="entry name" value="Peptidase_S8"/>
    <property type="match status" value="1"/>
</dbReference>
<dbReference type="InterPro" id="IPR034193">
    <property type="entry name" value="PCSK9_ProteinaseK-like"/>
</dbReference>
<evidence type="ECO:0000256" key="8">
    <source>
        <dbReference type="SAM" id="SignalP"/>
    </source>
</evidence>
<evidence type="ECO:0000256" key="1">
    <source>
        <dbReference type="ARBA" id="ARBA00011073"/>
    </source>
</evidence>
<keyword evidence="12" id="KW-1185">Reference proteome</keyword>
<evidence type="ECO:0000313" key="11">
    <source>
        <dbReference type="EMBL" id="RPB08240.1"/>
    </source>
</evidence>
<dbReference type="Gene3D" id="3.30.70.80">
    <property type="entry name" value="Peptidase S8 propeptide/proteinase inhibitor I9"/>
    <property type="match status" value="1"/>
</dbReference>
<dbReference type="AlphaFoldDB" id="A0A3N4KCM1"/>
<organism evidence="11 12">
    <name type="scientific">Morchella conica CCBAS932</name>
    <dbReference type="NCBI Taxonomy" id="1392247"/>
    <lineage>
        <taxon>Eukaryota</taxon>
        <taxon>Fungi</taxon>
        <taxon>Dikarya</taxon>
        <taxon>Ascomycota</taxon>
        <taxon>Pezizomycotina</taxon>
        <taxon>Pezizomycetes</taxon>
        <taxon>Pezizales</taxon>
        <taxon>Morchellaceae</taxon>
        <taxon>Morchella</taxon>
    </lineage>
</organism>
<dbReference type="Gene3D" id="3.40.50.200">
    <property type="entry name" value="Peptidase S8/S53 domain"/>
    <property type="match status" value="1"/>
</dbReference>
<dbReference type="InterPro" id="IPR036852">
    <property type="entry name" value="Peptidase_S8/S53_dom_sf"/>
</dbReference>
<dbReference type="FunFam" id="3.40.50.200:FF:000007">
    <property type="entry name" value="Subtilisin-like serine protease"/>
    <property type="match status" value="1"/>
</dbReference>
<dbReference type="PROSITE" id="PS51892">
    <property type="entry name" value="SUBTILASE"/>
    <property type="match status" value="1"/>
</dbReference>
<feature type="domain" description="Inhibitor I9" evidence="10">
    <location>
        <begin position="43"/>
        <end position="122"/>
    </location>
</feature>
<accession>A0A3N4KCM1</accession>
<keyword evidence="4 6" id="KW-0378">Hydrolase</keyword>
<dbReference type="InterPro" id="IPR022398">
    <property type="entry name" value="Peptidase_S8_His-AS"/>
</dbReference>
<keyword evidence="3 8" id="KW-0732">Signal</keyword>
<dbReference type="InterPro" id="IPR010259">
    <property type="entry name" value="S8pro/Inhibitor_I9"/>
</dbReference>
<feature type="signal peptide" evidence="8">
    <location>
        <begin position="1"/>
        <end position="21"/>
    </location>
</feature>
<proteinExistence type="inferred from homology"/>
<feature type="active site" description="Charge relay system" evidence="6">
    <location>
        <position position="358"/>
    </location>
</feature>
<keyword evidence="2 6" id="KW-0645">Protease</keyword>
<dbReference type="SUPFAM" id="SSF54897">
    <property type="entry name" value="Protease propeptides/inhibitors"/>
    <property type="match status" value="1"/>
</dbReference>
<protein>
    <submittedName>
        <fullName evidence="11">Alkaline serine protease Alp1</fullName>
    </submittedName>
</protein>
<dbReference type="PROSITE" id="PS00137">
    <property type="entry name" value="SUBTILASE_HIS"/>
    <property type="match status" value="1"/>
</dbReference>
<dbReference type="CDD" id="cd04077">
    <property type="entry name" value="Peptidases_S8_PCSK9_ProteinaseK_like"/>
    <property type="match status" value="1"/>
</dbReference>
<evidence type="ECO:0000256" key="2">
    <source>
        <dbReference type="ARBA" id="ARBA00022670"/>
    </source>
</evidence>
<name>A0A3N4KCM1_9PEZI</name>
<dbReference type="PRINTS" id="PR00723">
    <property type="entry name" value="SUBTILISIN"/>
</dbReference>
<evidence type="ECO:0000313" key="12">
    <source>
        <dbReference type="Proteomes" id="UP000277580"/>
    </source>
</evidence>
<sequence length="414" mass="42507">MHFISSLAALSAALLPFYATAAPTPLGDNLISIARAGEAVSDNYIVVFKDDTADDVITAHIATTNHLHRNRLVRRDDASLVGLKKQYAIGGFKAYSGAFDSSTIDQIKNSTEVDFVEEDQIMVAKSLLTQTKVPSWGIARISQKSGKNASLTNYFYDSSAGEGVTAYVIDTGINVDHVEFEGRATWGFNSADDKNEDGVGHGTHVAGTIGSVTYGVAKGVSLVAVKVLGSDGSGTNAGVIEGVEWVTSDAKSKGKSDKSVANMSLGGTVSAALNKAVAAAVDSGVTFVVAAGNENVDASNSSPASEKSAITVGATQIGDARAEYSNFGSFVDVFAPGTDIVSTWIGSTTAVNTISGTSMASPHVAGLAAYAIAAKGLSGSTEVTDWIKKNAIKGVVTDAGANSPNTLIYNGSGK</sequence>
<dbReference type="GO" id="GO:0006508">
    <property type="term" value="P:proteolysis"/>
    <property type="evidence" value="ECO:0007669"/>
    <property type="project" value="UniProtKB-KW"/>
</dbReference>
<gene>
    <name evidence="11" type="ORF">P167DRAFT_494470</name>
</gene>
<evidence type="ECO:0000256" key="7">
    <source>
        <dbReference type="RuleBase" id="RU003355"/>
    </source>
</evidence>
<dbReference type="InterPro" id="IPR015500">
    <property type="entry name" value="Peptidase_S8_subtilisin-rel"/>
</dbReference>
<feature type="active site" description="Charge relay system" evidence="6">
    <location>
        <position position="170"/>
    </location>
</feature>
<dbReference type="InterPro" id="IPR050131">
    <property type="entry name" value="Peptidase_S8_subtilisin-like"/>
</dbReference>
<dbReference type="OrthoDB" id="206201at2759"/>
<dbReference type="PANTHER" id="PTHR43806:SF11">
    <property type="entry name" value="CEREVISIN-RELATED"/>
    <property type="match status" value="1"/>
</dbReference>
<feature type="active site" description="Charge relay system" evidence="6">
    <location>
        <position position="201"/>
    </location>
</feature>
<evidence type="ECO:0000259" key="10">
    <source>
        <dbReference type="Pfam" id="PF05922"/>
    </source>
</evidence>
<keyword evidence="5 6" id="KW-0720">Serine protease</keyword>
<evidence type="ECO:0000256" key="6">
    <source>
        <dbReference type="PROSITE-ProRule" id="PRU01240"/>
    </source>
</evidence>
<reference evidence="11 12" key="1">
    <citation type="journal article" date="2018" name="Nat. Ecol. Evol.">
        <title>Pezizomycetes genomes reveal the molecular basis of ectomycorrhizal truffle lifestyle.</title>
        <authorList>
            <person name="Murat C."/>
            <person name="Payen T."/>
            <person name="Noel B."/>
            <person name="Kuo A."/>
            <person name="Morin E."/>
            <person name="Chen J."/>
            <person name="Kohler A."/>
            <person name="Krizsan K."/>
            <person name="Balestrini R."/>
            <person name="Da Silva C."/>
            <person name="Montanini B."/>
            <person name="Hainaut M."/>
            <person name="Levati E."/>
            <person name="Barry K.W."/>
            <person name="Belfiori B."/>
            <person name="Cichocki N."/>
            <person name="Clum A."/>
            <person name="Dockter R.B."/>
            <person name="Fauchery L."/>
            <person name="Guy J."/>
            <person name="Iotti M."/>
            <person name="Le Tacon F."/>
            <person name="Lindquist E.A."/>
            <person name="Lipzen A."/>
            <person name="Malagnac F."/>
            <person name="Mello A."/>
            <person name="Molinier V."/>
            <person name="Miyauchi S."/>
            <person name="Poulain J."/>
            <person name="Riccioni C."/>
            <person name="Rubini A."/>
            <person name="Sitrit Y."/>
            <person name="Splivallo R."/>
            <person name="Traeger S."/>
            <person name="Wang M."/>
            <person name="Zifcakova L."/>
            <person name="Wipf D."/>
            <person name="Zambonelli A."/>
            <person name="Paolocci F."/>
            <person name="Nowrousian M."/>
            <person name="Ottonello S."/>
            <person name="Baldrian P."/>
            <person name="Spatafora J.W."/>
            <person name="Henrissat B."/>
            <person name="Nagy L.G."/>
            <person name="Aury J.M."/>
            <person name="Wincker P."/>
            <person name="Grigoriev I.V."/>
            <person name="Bonfante P."/>
            <person name="Martin F.M."/>
        </authorList>
    </citation>
    <scope>NUCLEOTIDE SEQUENCE [LARGE SCALE GENOMIC DNA]</scope>
    <source>
        <strain evidence="11 12">CCBAS932</strain>
    </source>
</reference>
<evidence type="ECO:0000256" key="4">
    <source>
        <dbReference type="ARBA" id="ARBA00022801"/>
    </source>
</evidence>
<dbReference type="InterPro" id="IPR023827">
    <property type="entry name" value="Peptidase_S8_Asp-AS"/>
</dbReference>